<evidence type="ECO:0000313" key="2">
    <source>
        <dbReference type="EMBL" id="KYF77704.1"/>
    </source>
</evidence>
<accession>A0A150RBN1</accession>
<dbReference type="Proteomes" id="UP000075515">
    <property type="component" value="Unassembled WGS sequence"/>
</dbReference>
<sequence length="279" mass="29846">MRATYRNDEDVARLHIESLLARHRHQVDAIPEHLRRLYARRAARSLAGQVALGGAVLVAMAAAAPPLLGVLDDGAATITLLAAWATSALAYVVGRELADGRLRRALSREIQQSGDVHADRARLEAAAPEACVRGMIDAEERRSVALPLAGAVVLAPLTLHFAIYCCLGGWFSTWSELIEDFDKWVRLSLVLVGHVHAVVAYLAFRHAREIHAASTPDLAAGAPRGAVRALGYAALASLLPGGILYLIPPLIVLATGAVILPAFALARRRALAERQLIEG</sequence>
<evidence type="ECO:0000256" key="1">
    <source>
        <dbReference type="SAM" id="Phobius"/>
    </source>
</evidence>
<dbReference type="AlphaFoldDB" id="A0A150RBN1"/>
<feature type="transmembrane region" description="Helical" evidence="1">
    <location>
        <begin position="46"/>
        <end position="68"/>
    </location>
</feature>
<dbReference type="EMBL" id="JEMC01003883">
    <property type="protein sequence ID" value="KYF77704.1"/>
    <property type="molecule type" value="Genomic_DNA"/>
</dbReference>
<keyword evidence="1" id="KW-1133">Transmembrane helix</keyword>
<reference evidence="2 3" key="1">
    <citation type="submission" date="2014-02" db="EMBL/GenBank/DDBJ databases">
        <title>The small core and large imbalanced accessory genome model reveals a collaborative survival strategy of Sorangium cellulosum strains in nature.</title>
        <authorList>
            <person name="Han K."/>
            <person name="Peng R."/>
            <person name="Blom J."/>
            <person name="Li Y.-Z."/>
        </authorList>
    </citation>
    <scope>NUCLEOTIDE SEQUENCE [LARGE SCALE GENOMIC DNA]</scope>
    <source>
        <strain evidence="2 3">So0149</strain>
    </source>
</reference>
<feature type="transmembrane region" description="Helical" evidence="1">
    <location>
        <begin position="74"/>
        <end position="94"/>
    </location>
</feature>
<comment type="caution">
    <text evidence="2">The sequence shown here is derived from an EMBL/GenBank/DDBJ whole genome shotgun (WGS) entry which is preliminary data.</text>
</comment>
<keyword evidence="1" id="KW-0812">Transmembrane</keyword>
<evidence type="ECO:0000313" key="3">
    <source>
        <dbReference type="Proteomes" id="UP000075515"/>
    </source>
</evidence>
<proteinExistence type="predicted"/>
<name>A0A150RBN1_SORCE</name>
<protein>
    <submittedName>
        <fullName evidence="2">Uncharacterized protein</fullName>
    </submittedName>
</protein>
<feature type="transmembrane region" description="Helical" evidence="1">
    <location>
        <begin position="250"/>
        <end position="266"/>
    </location>
</feature>
<organism evidence="2 3">
    <name type="scientific">Sorangium cellulosum</name>
    <name type="common">Polyangium cellulosum</name>
    <dbReference type="NCBI Taxonomy" id="56"/>
    <lineage>
        <taxon>Bacteria</taxon>
        <taxon>Pseudomonadati</taxon>
        <taxon>Myxococcota</taxon>
        <taxon>Polyangia</taxon>
        <taxon>Polyangiales</taxon>
        <taxon>Polyangiaceae</taxon>
        <taxon>Sorangium</taxon>
    </lineage>
</organism>
<feature type="transmembrane region" description="Helical" evidence="1">
    <location>
        <begin position="144"/>
        <end position="172"/>
    </location>
</feature>
<gene>
    <name evidence="2" type="ORF">BE18_49045</name>
</gene>
<keyword evidence="1" id="KW-0472">Membrane</keyword>